<name>A0A7R9ZF44_9STRA</name>
<proteinExistence type="predicted"/>
<evidence type="ECO:0000313" key="1">
    <source>
        <dbReference type="EMBL" id="CAD8320980.1"/>
    </source>
</evidence>
<protein>
    <submittedName>
        <fullName evidence="1">Uncharacterized protein</fullName>
    </submittedName>
</protein>
<dbReference type="AlphaFoldDB" id="A0A7R9ZF44"/>
<dbReference type="EMBL" id="HBED01038542">
    <property type="protein sequence ID" value="CAD8320980.1"/>
    <property type="molecule type" value="Transcribed_RNA"/>
</dbReference>
<organism evidence="1">
    <name type="scientific">Pseudictyota dubia</name>
    <dbReference type="NCBI Taxonomy" id="2749911"/>
    <lineage>
        <taxon>Eukaryota</taxon>
        <taxon>Sar</taxon>
        <taxon>Stramenopiles</taxon>
        <taxon>Ochrophyta</taxon>
        <taxon>Bacillariophyta</taxon>
        <taxon>Mediophyceae</taxon>
        <taxon>Biddulphiophycidae</taxon>
        <taxon>Eupodiscales</taxon>
        <taxon>Odontellaceae</taxon>
        <taxon>Pseudictyota</taxon>
    </lineage>
</organism>
<reference evidence="1" key="1">
    <citation type="submission" date="2021-01" db="EMBL/GenBank/DDBJ databases">
        <authorList>
            <person name="Corre E."/>
            <person name="Pelletier E."/>
            <person name="Niang G."/>
            <person name="Scheremetjew M."/>
            <person name="Finn R."/>
            <person name="Kale V."/>
            <person name="Holt S."/>
            <person name="Cochrane G."/>
            <person name="Meng A."/>
            <person name="Brown T."/>
            <person name="Cohen L."/>
        </authorList>
    </citation>
    <scope>NUCLEOTIDE SEQUENCE</scope>
    <source>
        <strain evidence="1">CCMP147</strain>
    </source>
</reference>
<gene>
    <name evidence="1" type="ORF">TDUB1175_LOCUS19396</name>
</gene>
<sequence length="187" mass="21115">MCLFLGASSGRQKSKPVHLRPTAAATYRSDAEKERGLGGSCCYVYYLRHERELRGGHRHDGDIFLALLFTCRRSSSSGWRARVCLQSYSLSRMGVHYAKRYSIHLRAHHPPAAMRVSPCAFAPHNSPSSRNSSFFERSERERERALRYLSAKLLCFLPFCRSGAPRATHSFLDAFSCLLPFPVALST</sequence>
<accession>A0A7R9ZF44</accession>